<feature type="region of interest" description="Disordered" evidence="1">
    <location>
        <begin position="1"/>
        <end position="23"/>
    </location>
</feature>
<protein>
    <submittedName>
        <fullName evidence="2">Uncharacterized protein</fullName>
    </submittedName>
</protein>
<evidence type="ECO:0000256" key="1">
    <source>
        <dbReference type="SAM" id="MobiDB-lite"/>
    </source>
</evidence>
<gene>
    <name evidence="2" type="ORF">SDC9_162496</name>
</gene>
<organism evidence="2">
    <name type="scientific">bioreactor metagenome</name>
    <dbReference type="NCBI Taxonomy" id="1076179"/>
    <lineage>
        <taxon>unclassified sequences</taxon>
        <taxon>metagenomes</taxon>
        <taxon>ecological metagenomes</taxon>
    </lineage>
</organism>
<sequence length="192" mass="19999">MLRVGRPGGSVRLLDGPDQMPGGGEQLLVAAAGEGHAALLGGERRPHRLDDTVRPVLELQVRPVVTGPVQADPAEPDRLDAETVEVLQPLGVPPGVLLRPHQPGIVEPQLDVLVRVQHLPLQHQRVAAGRLDPASQPIGPVLARQMGPVRQHLQRAALGEHLAGAAHHPGDQLVGGEVALPVGEPGPGGAGR</sequence>
<feature type="region of interest" description="Disordered" evidence="1">
    <location>
        <begin position="166"/>
        <end position="192"/>
    </location>
</feature>
<dbReference type="EMBL" id="VSSQ01061877">
    <property type="protein sequence ID" value="MPN15167.1"/>
    <property type="molecule type" value="Genomic_DNA"/>
</dbReference>
<proteinExistence type="predicted"/>
<accession>A0A645FL73</accession>
<name>A0A645FL73_9ZZZZ</name>
<dbReference type="AlphaFoldDB" id="A0A645FL73"/>
<evidence type="ECO:0000313" key="2">
    <source>
        <dbReference type="EMBL" id="MPN15167.1"/>
    </source>
</evidence>
<reference evidence="2" key="1">
    <citation type="submission" date="2019-08" db="EMBL/GenBank/DDBJ databases">
        <authorList>
            <person name="Kucharzyk K."/>
            <person name="Murdoch R.W."/>
            <person name="Higgins S."/>
            <person name="Loffler F."/>
        </authorList>
    </citation>
    <scope>NUCLEOTIDE SEQUENCE</scope>
</reference>
<comment type="caution">
    <text evidence="2">The sequence shown here is derived from an EMBL/GenBank/DDBJ whole genome shotgun (WGS) entry which is preliminary data.</text>
</comment>